<evidence type="ECO:0000256" key="7">
    <source>
        <dbReference type="HAMAP-Rule" id="MF_00955"/>
    </source>
</evidence>
<dbReference type="CDD" id="cd05260">
    <property type="entry name" value="GDP_MD_SDR_e"/>
    <property type="match status" value="1"/>
</dbReference>
<evidence type="ECO:0000313" key="10">
    <source>
        <dbReference type="Proteomes" id="UP000231157"/>
    </source>
</evidence>
<evidence type="ECO:0000313" key="9">
    <source>
        <dbReference type="EMBL" id="PIR89073.1"/>
    </source>
</evidence>
<keyword evidence="7" id="KW-0521">NADP</keyword>
<comment type="similarity">
    <text evidence="3 7">Belongs to the NAD(P)-dependent epimerase/dehydratase family. GDP-mannose 4,6-dehydratase subfamily.</text>
</comment>
<evidence type="ECO:0000256" key="1">
    <source>
        <dbReference type="ARBA" id="ARBA00000188"/>
    </source>
</evidence>
<dbReference type="EMBL" id="PFAZ01000008">
    <property type="protein sequence ID" value="PIR89073.1"/>
    <property type="molecule type" value="Genomic_DNA"/>
</dbReference>
<name>A0A2H0URT2_9BACT</name>
<dbReference type="GO" id="GO:0070401">
    <property type="term" value="F:NADP+ binding"/>
    <property type="evidence" value="ECO:0007669"/>
    <property type="project" value="UniProtKB-UniRule"/>
</dbReference>
<keyword evidence="5 7" id="KW-0456">Lyase</keyword>
<dbReference type="EC" id="4.2.1.47" evidence="4 7"/>
<evidence type="ECO:0000259" key="8">
    <source>
        <dbReference type="Pfam" id="PF16363"/>
    </source>
</evidence>
<dbReference type="InterPro" id="IPR006368">
    <property type="entry name" value="GDP_Man_deHydtase"/>
</dbReference>
<protein>
    <recommendedName>
        <fullName evidence="4 7">GDP-mannose 4,6-dehydratase</fullName>
        <ecNumber evidence="4 7">4.2.1.47</ecNumber>
    </recommendedName>
    <alternativeName>
        <fullName evidence="7">GDP-D-mannose dehydratase</fullName>
    </alternativeName>
</protein>
<sequence>MNKKRALITGITGQDGSYLADLLLEKNYDVYGLIRNPEKKEDTIAHLEGKIKIIKGDITDRESIKRAIQESNPDEVYNFAAQSFVGASWKDPIQTAEINAIGVVSLLESIKEIKKECKFFQASSSEIFGSAENVPQNEKMPLHPTNPYGVAKAYAHWMVESYRKAHGMFTTSAIFFTHESPRRRLDFVTRKITNTAVKIKLGLEKELRMGNMEPRRDWGYSKDYAEAAWLMMQQENPDDYVIATGETHSVKELVDIIFKKLELDPEKYIVIDPKFFRPVEPGQLVGDASKAKQELGWQPTVSFEKIIEMMIDEDMRLLSEK</sequence>
<dbReference type="InterPro" id="IPR036291">
    <property type="entry name" value="NAD(P)-bd_dom_sf"/>
</dbReference>
<dbReference type="Proteomes" id="UP000231157">
    <property type="component" value="Unassembled WGS sequence"/>
</dbReference>
<dbReference type="PANTHER" id="PTHR43715">
    <property type="entry name" value="GDP-MANNOSE 4,6-DEHYDRATASE"/>
    <property type="match status" value="1"/>
</dbReference>
<dbReference type="InterPro" id="IPR016040">
    <property type="entry name" value="NAD(P)-bd_dom"/>
</dbReference>
<comment type="function">
    <text evidence="6 7">Catalyzes the conversion of GDP-D-mannose to GDP-4-dehydro-6-deoxy-D-mannose.</text>
</comment>
<feature type="domain" description="NAD(P)-binding" evidence="8">
    <location>
        <begin position="7"/>
        <end position="310"/>
    </location>
</feature>
<gene>
    <name evidence="7" type="primary">gmd</name>
    <name evidence="9" type="ORF">COU07_03210</name>
</gene>
<evidence type="ECO:0000256" key="4">
    <source>
        <dbReference type="ARBA" id="ARBA00011989"/>
    </source>
</evidence>
<evidence type="ECO:0000256" key="3">
    <source>
        <dbReference type="ARBA" id="ARBA00009263"/>
    </source>
</evidence>
<dbReference type="GO" id="GO:0008446">
    <property type="term" value="F:GDP-mannose 4,6-dehydratase activity"/>
    <property type="evidence" value="ECO:0007669"/>
    <property type="project" value="UniProtKB-UniRule"/>
</dbReference>
<dbReference type="PANTHER" id="PTHR43715:SF1">
    <property type="entry name" value="GDP-MANNOSE 4,6 DEHYDRATASE"/>
    <property type="match status" value="1"/>
</dbReference>
<dbReference type="FunFam" id="3.40.50.720:FF:000924">
    <property type="entry name" value="GDP-mannose 4,6 dehydratase"/>
    <property type="match status" value="1"/>
</dbReference>
<comment type="caution">
    <text evidence="7">Lacks conserved residue(s) required for the propagation of feature annotation.</text>
</comment>
<evidence type="ECO:0000256" key="2">
    <source>
        <dbReference type="ARBA" id="ARBA00001937"/>
    </source>
</evidence>
<reference evidence="10" key="1">
    <citation type="submission" date="2017-09" db="EMBL/GenBank/DDBJ databases">
        <title>Depth-based differentiation of microbial function through sediment-hosted aquifers and enrichment of novel symbionts in the deep terrestrial subsurface.</title>
        <authorList>
            <person name="Probst A.J."/>
            <person name="Ladd B."/>
            <person name="Jarett J.K."/>
            <person name="Geller-Mcgrath D.E."/>
            <person name="Sieber C.M.K."/>
            <person name="Emerson J.B."/>
            <person name="Anantharaman K."/>
            <person name="Thomas B.C."/>
            <person name="Malmstrom R."/>
            <person name="Stieglmeier M."/>
            <person name="Klingl A."/>
            <person name="Woyke T."/>
            <person name="Ryan C.M."/>
            <person name="Banfield J.F."/>
        </authorList>
    </citation>
    <scope>NUCLEOTIDE SEQUENCE [LARGE SCALE GENOMIC DNA]</scope>
</reference>
<comment type="catalytic activity">
    <reaction evidence="1 7">
        <text>GDP-alpha-D-mannose = GDP-4-dehydro-alpha-D-rhamnose + H2O</text>
        <dbReference type="Rhea" id="RHEA:23820"/>
        <dbReference type="ChEBI" id="CHEBI:15377"/>
        <dbReference type="ChEBI" id="CHEBI:57527"/>
        <dbReference type="ChEBI" id="CHEBI:57964"/>
        <dbReference type="EC" id="4.2.1.47"/>
    </reaction>
</comment>
<comment type="cofactor">
    <cofactor evidence="2 7">
        <name>NADP(+)</name>
        <dbReference type="ChEBI" id="CHEBI:58349"/>
    </cofactor>
</comment>
<dbReference type="Gene3D" id="3.90.25.10">
    <property type="entry name" value="UDP-galactose 4-epimerase, domain 1"/>
    <property type="match status" value="1"/>
</dbReference>
<accession>A0A2H0URT2</accession>
<dbReference type="GO" id="GO:0042351">
    <property type="term" value="P:'de novo' GDP-L-fucose biosynthetic process"/>
    <property type="evidence" value="ECO:0007669"/>
    <property type="project" value="TreeGrafter"/>
</dbReference>
<dbReference type="SUPFAM" id="SSF51735">
    <property type="entry name" value="NAD(P)-binding Rossmann-fold domains"/>
    <property type="match status" value="1"/>
</dbReference>
<evidence type="ECO:0000256" key="5">
    <source>
        <dbReference type="ARBA" id="ARBA00023239"/>
    </source>
</evidence>
<dbReference type="Gene3D" id="3.40.50.720">
    <property type="entry name" value="NAD(P)-binding Rossmann-like Domain"/>
    <property type="match status" value="1"/>
</dbReference>
<dbReference type="Pfam" id="PF16363">
    <property type="entry name" value="GDP_Man_Dehyd"/>
    <property type="match status" value="1"/>
</dbReference>
<dbReference type="HAMAP" id="MF_00955">
    <property type="entry name" value="GDP_Man_dehydratase"/>
    <property type="match status" value="1"/>
</dbReference>
<dbReference type="AlphaFoldDB" id="A0A2H0URT2"/>
<comment type="caution">
    <text evidence="9">The sequence shown here is derived from an EMBL/GenBank/DDBJ whole genome shotgun (WGS) entry which is preliminary data.</text>
</comment>
<organism evidence="9 10">
    <name type="scientific">Candidatus Harrisonbacteria bacterium CG10_big_fil_rev_8_21_14_0_10_40_38</name>
    <dbReference type="NCBI Taxonomy" id="1974583"/>
    <lineage>
        <taxon>Bacteria</taxon>
        <taxon>Candidatus Harrisoniibacteriota</taxon>
    </lineage>
</organism>
<evidence type="ECO:0000256" key="6">
    <source>
        <dbReference type="ARBA" id="ARBA00059383"/>
    </source>
</evidence>
<proteinExistence type="inferred from homology"/>